<sequence length="36" mass="4461">MRAYITISDSTEVFENKFKENSSYQNQHFQESRKWM</sequence>
<accession>A0A2P2NM84</accession>
<name>A0A2P2NM84_RHIMU</name>
<organism evidence="1">
    <name type="scientific">Rhizophora mucronata</name>
    <name type="common">Asiatic mangrove</name>
    <dbReference type="NCBI Taxonomy" id="61149"/>
    <lineage>
        <taxon>Eukaryota</taxon>
        <taxon>Viridiplantae</taxon>
        <taxon>Streptophyta</taxon>
        <taxon>Embryophyta</taxon>
        <taxon>Tracheophyta</taxon>
        <taxon>Spermatophyta</taxon>
        <taxon>Magnoliopsida</taxon>
        <taxon>eudicotyledons</taxon>
        <taxon>Gunneridae</taxon>
        <taxon>Pentapetalae</taxon>
        <taxon>rosids</taxon>
        <taxon>fabids</taxon>
        <taxon>Malpighiales</taxon>
        <taxon>Rhizophoraceae</taxon>
        <taxon>Rhizophora</taxon>
    </lineage>
</organism>
<dbReference type="EMBL" id="GGEC01063124">
    <property type="protein sequence ID" value="MBX43608.1"/>
    <property type="molecule type" value="Transcribed_RNA"/>
</dbReference>
<proteinExistence type="predicted"/>
<dbReference type="AlphaFoldDB" id="A0A2P2NM84"/>
<reference evidence="1" key="1">
    <citation type="submission" date="2018-02" db="EMBL/GenBank/DDBJ databases">
        <title>Rhizophora mucronata_Transcriptome.</title>
        <authorList>
            <person name="Meera S.P."/>
            <person name="Sreeshan A."/>
            <person name="Augustine A."/>
        </authorList>
    </citation>
    <scope>NUCLEOTIDE SEQUENCE</scope>
    <source>
        <tissue evidence="1">Leaf</tissue>
    </source>
</reference>
<evidence type="ECO:0000313" key="1">
    <source>
        <dbReference type="EMBL" id="MBX43608.1"/>
    </source>
</evidence>
<protein>
    <submittedName>
        <fullName evidence="1">Uncharacterized protein</fullName>
    </submittedName>
</protein>